<evidence type="ECO:0000313" key="7">
    <source>
        <dbReference type="EMBL" id="OAD70053.1"/>
    </source>
</evidence>
<dbReference type="PROSITE" id="PS50086">
    <property type="entry name" value="TBC_RABGAP"/>
    <property type="match status" value="1"/>
</dbReference>
<keyword evidence="4" id="KW-0131">Cell cycle</keyword>
<evidence type="ECO:0000313" key="8">
    <source>
        <dbReference type="Proteomes" id="UP000077315"/>
    </source>
</evidence>
<keyword evidence="8" id="KW-1185">Reference proteome</keyword>
<dbReference type="AlphaFoldDB" id="A0A162TV20"/>
<reference evidence="8" key="1">
    <citation type="submission" date="2015-06" db="EMBL/GenBank/DDBJ databases">
        <title>Expansion of signal transduction pathways in fungi by whole-genome duplication.</title>
        <authorList>
            <consortium name="DOE Joint Genome Institute"/>
            <person name="Corrochano L.M."/>
            <person name="Kuo A."/>
            <person name="Marcet-Houben M."/>
            <person name="Polaino S."/>
            <person name="Salamov A."/>
            <person name="Villalobos J.M."/>
            <person name="Alvarez M.I."/>
            <person name="Avalos J."/>
            <person name="Benito E.P."/>
            <person name="Benoit I."/>
            <person name="Burger G."/>
            <person name="Camino L.P."/>
            <person name="Canovas D."/>
            <person name="Cerda-Olmedo E."/>
            <person name="Cheng J.-F."/>
            <person name="Dominguez A."/>
            <person name="Elias M."/>
            <person name="Eslava A.P."/>
            <person name="Glaser F."/>
            <person name="Grimwood J."/>
            <person name="Gutierrez G."/>
            <person name="Heitman J."/>
            <person name="Henrissat B."/>
            <person name="Iturriaga E.A."/>
            <person name="Lang B.F."/>
            <person name="Lavin J.L."/>
            <person name="Lee S."/>
            <person name="Li W."/>
            <person name="Lindquist E."/>
            <person name="Lopez-Garcia S."/>
            <person name="Luque E.M."/>
            <person name="Marcos A.T."/>
            <person name="Martin J."/>
            <person name="McCluskey K."/>
            <person name="Medina H.R."/>
            <person name="Miralles-Duran A."/>
            <person name="Miyazaki A."/>
            <person name="Munoz-Torres E."/>
            <person name="Oguiza J.A."/>
            <person name="Ohm R."/>
            <person name="Olmedo M."/>
            <person name="Orejas M."/>
            <person name="Ortiz-Castellanos L."/>
            <person name="Pisabarro A.G."/>
            <person name="Rodriguez-Romero J."/>
            <person name="Ruiz-Herrera J."/>
            <person name="Ruiz-Vazquez R."/>
            <person name="Sanz C."/>
            <person name="Schackwitz W."/>
            <person name="Schmutz J."/>
            <person name="Shahriari M."/>
            <person name="Shelest E."/>
            <person name="Silva-Franco F."/>
            <person name="Soanes D."/>
            <person name="Syed K."/>
            <person name="Tagua V.G."/>
            <person name="Talbot N.J."/>
            <person name="Thon M."/>
            <person name="De vries R.P."/>
            <person name="Wiebenga A."/>
            <person name="Yadav J.S."/>
            <person name="Braun E.L."/>
            <person name="Baker S."/>
            <person name="Garre V."/>
            <person name="Horwitz B."/>
            <person name="Torres-Martinez S."/>
            <person name="Idnurm A."/>
            <person name="Herrera-Estrella A."/>
            <person name="Gabaldon T."/>
            <person name="Grigoriev I.V."/>
        </authorList>
    </citation>
    <scope>NUCLEOTIDE SEQUENCE [LARGE SCALE GENOMIC DNA]</scope>
    <source>
        <strain evidence="8">NRRL 1555(-)</strain>
    </source>
</reference>
<evidence type="ECO:0000256" key="1">
    <source>
        <dbReference type="ARBA" id="ARBA00004245"/>
    </source>
</evidence>
<dbReference type="SUPFAM" id="SSF47923">
    <property type="entry name" value="Ypt/Rab-GAP domain of gyp1p"/>
    <property type="match status" value="3"/>
</dbReference>
<dbReference type="GeneID" id="28997576"/>
<feature type="domain" description="Rab-GAP TBC" evidence="6">
    <location>
        <begin position="51"/>
        <end position="259"/>
    </location>
</feature>
<proteinExistence type="inferred from homology"/>
<dbReference type="Gene3D" id="1.10.472.80">
    <property type="entry name" value="Ypt/Rab-GAP domain of gyp1p, domain 3"/>
    <property type="match status" value="1"/>
</dbReference>
<keyword evidence="3" id="KW-0206">Cytoskeleton</keyword>
<evidence type="ECO:0000256" key="4">
    <source>
        <dbReference type="ARBA" id="ARBA00023306"/>
    </source>
</evidence>
<dbReference type="FunCoup" id="A0A162TV20">
    <property type="interactions" value="63"/>
</dbReference>
<protein>
    <recommendedName>
        <fullName evidence="6">Rab-GAP TBC domain-containing protein</fullName>
    </recommendedName>
</protein>
<accession>A0A162TV20</accession>
<gene>
    <name evidence="7" type="ORF">PHYBLDRAFT_171812</name>
</gene>
<dbReference type="Pfam" id="PF00566">
    <property type="entry name" value="RabGAP-TBC"/>
    <property type="match status" value="1"/>
</dbReference>
<dbReference type="Proteomes" id="UP000077315">
    <property type="component" value="Unassembled WGS sequence"/>
</dbReference>
<dbReference type="GO" id="GO:0005096">
    <property type="term" value="F:GTPase activator activity"/>
    <property type="evidence" value="ECO:0007669"/>
    <property type="project" value="TreeGrafter"/>
</dbReference>
<dbReference type="VEuPathDB" id="FungiDB:PHYBLDRAFT_171812"/>
<evidence type="ECO:0000259" key="6">
    <source>
        <dbReference type="PROSITE" id="PS50086"/>
    </source>
</evidence>
<dbReference type="GO" id="GO:0005856">
    <property type="term" value="C:cytoskeleton"/>
    <property type="evidence" value="ECO:0007669"/>
    <property type="project" value="UniProtKB-SubCell"/>
</dbReference>
<dbReference type="PANTHER" id="PTHR22957:SF263">
    <property type="entry name" value="MITOTIC CHECK POINT PROTEIN BUB2"/>
    <property type="match status" value="1"/>
</dbReference>
<sequence>MLPLDISRNPTEITVAASYQQIMEALAKRHLSEESSIEDLIELRYSVLSVVCPDKLRGRVWKLLLLLPNVSASCYINIVHRGPSSVDTKIRNDTFRTMTTDTSFLEHVSEDMLIRVLNAFVWISRKGEHTDDTSEEIQLRQYFQSLSSSSKELTYVQGMNILAAPFLMVMPEMEAFYSFSTFLWRWCPLYVHPTLKGVHCGVRLVDLCLAALDPTLYGYLLGKGLTASIYAFPSVLSFSACTPPLSELLQLWDVMFAFGAHLNILYIIAQIGMVRHELLHSSSPMKILRKLPPLQAKTIITIAMIFCKKLPMDLYEKLVRHAYDESVADELGVKVVADSDQPQNDVSGLPDYMTEAMGISTKSFYEPRN</sequence>
<dbReference type="Gene3D" id="1.10.8.270">
    <property type="entry name" value="putative rabgap domain of human tbc1 domain family member 14 like domains"/>
    <property type="match status" value="1"/>
</dbReference>
<evidence type="ECO:0000256" key="3">
    <source>
        <dbReference type="ARBA" id="ARBA00023212"/>
    </source>
</evidence>
<dbReference type="InterPro" id="IPR035969">
    <property type="entry name" value="Rab-GAP_TBC_sf"/>
</dbReference>
<comment type="subcellular location">
    <subcellularLocation>
        <location evidence="1">Cytoplasm</location>
        <location evidence="1">Cytoskeleton</location>
    </subcellularLocation>
</comment>
<dbReference type="InParanoid" id="A0A162TV20"/>
<dbReference type="SMART" id="SM00164">
    <property type="entry name" value="TBC"/>
    <property type="match status" value="1"/>
</dbReference>
<dbReference type="FunFam" id="1.10.8.270:FF:000035">
    <property type="entry name" value="Cell cycle arrest protein BUB2"/>
    <property type="match status" value="1"/>
</dbReference>
<dbReference type="PANTHER" id="PTHR22957">
    <property type="entry name" value="TBC1 DOMAIN FAMILY MEMBER GTPASE-ACTIVATING PROTEIN"/>
    <property type="match status" value="1"/>
</dbReference>
<evidence type="ECO:0000256" key="5">
    <source>
        <dbReference type="ARBA" id="ARBA00061049"/>
    </source>
</evidence>
<dbReference type="EMBL" id="KV440990">
    <property type="protein sequence ID" value="OAD70053.1"/>
    <property type="molecule type" value="Genomic_DNA"/>
</dbReference>
<comment type="similarity">
    <text evidence="5">Belongs to the BUB2 family.</text>
</comment>
<dbReference type="InterPro" id="IPR000195">
    <property type="entry name" value="Rab-GAP-TBC_dom"/>
</dbReference>
<keyword evidence="2" id="KW-0963">Cytoplasm</keyword>
<evidence type="ECO:0000256" key="2">
    <source>
        <dbReference type="ARBA" id="ARBA00022490"/>
    </source>
</evidence>
<organism evidence="7 8">
    <name type="scientific">Phycomyces blakesleeanus (strain ATCC 8743b / DSM 1359 / FGSC 10004 / NBRC 33097 / NRRL 1555)</name>
    <dbReference type="NCBI Taxonomy" id="763407"/>
    <lineage>
        <taxon>Eukaryota</taxon>
        <taxon>Fungi</taxon>
        <taxon>Fungi incertae sedis</taxon>
        <taxon>Mucoromycota</taxon>
        <taxon>Mucoromycotina</taxon>
        <taxon>Mucoromycetes</taxon>
        <taxon>Mucorales</taxon>
        <taxon>Phycomycetaceae</taxon>
        <taxon>Phycomyces</taxon>
    </lineage>
</organism>
<dbReference type="RefSeq" id="XP_018288093.1">
    <property type="nucleotide sequence ID" value="XM_018436670.1"/>
</dbReference>
<dbReference type="STRING" id="763407.A0A162TV20"/>
<name>A0A162TV20_PHYB8</name>
<dbReference type="OrthoDB" id="10263206at2759"/>